<dbReference type="SMART" id="SM00382">
    <property type="entry name" value="AAA"/>
    <property type="match status" value="1"/>
</dbReference>
<dbReference type="InterPro" id="IPR044539">
    <property type="entry name" value="Pch2-like"/>
</dbReference>
<name>A0A8J3QKC9_9ACTN</name>
<evidence type="ECO:0000256" key="3">
    <source>
        <dbReference type="RuleBase" id="RU003651"/>
    </source>
</evidence>
<dbReference type="Proteomes" id="UP000612899">
    <property type="component" value="Unassembled WGS sequence"/>
</dbReference>
<dbReference type="SUPFAM" id="SSF52540">
    <property type="entry name" value="P-loop containing nucleoside triphosphate hydrolases"/>
    <property type="match status" value="1"/>
</dbReference>
<dbReference type="InterPro" id="IPR003960">
    <property type="entry name" value="ATPase_AAA_CS"/>
</dbReference>
<keyword evidence="1 3" id="KW-0547">Nucleotide-binding</keyword>
<feature type="domain" description="AAA+ ATPase" evidence="4">
    <location>
        <begin position="56"/>
        <end position="207"/>
    </location>
</feature>
<comment type="similarity">
    <text evidence="3">Belongs to the AAA ATPase family.</text>
</comment>
<sequence>MNVAETVTNNVLLPNARYEKTWDSIIVNPEVKDRLLRWAVLSLRLRAELPFEATALHGLLLLFGPPGTGKTTLARGLAQQLAPLMAKRKVRLIELNPHGLMSAEHGQSQQKVAELLTQHVPALADDGLPTVVLLDEVESMAVARSEASLSANPADVHRATDAVLTALDDNAARYPHLLVVATSNFTGALDTAFLSRADVAVEVPAPDMEAAAAILSGTLRDMSTAFGSLKELAEDTGLKEVAGLLAGTDGRQIRKVVTESMAARLETVQDPGKLTVDDLRQVALRAKTAKKLVVGGHYAAV</sequence>
<evidence type="ECO:0000256" key="2">
    <source>
        <dbReference type="ARBA" id="ARBA00022840"/>
    </source>
</evidence>
<dbReference type="Pfam" id="PF00004">
    <property type="entry name" value="AAA"/>
    <property type="match status" value="1"/>
</dbReference>
<keyword evidence="2 3" id="KW-0067">ATP-binding</keyword>
<evidence type="ECO:0000313" key="5">
    <source>
        <dbReference type="EMBL" id="GIH11227.1"/>
    </source>
</evidence>
<accession>A0A8J3QKC9</accession>
<dbReference type="AlphaFoldDB" id="A0A8J3QKC9"/>
<dbReference type="GO" id="GO:0016887">
    <property type="term" value="F:ATP hydrolysis activity"/>
    <property type="evidence" value="ECO:0007669"/>
    <property type="project" value="InterPro"/>
</dbReference>
<dbReference type="InterPro" id="IPR003593">
    <property type="entry name" value="AAA+_ATPase"/>
</dbReference>
<comment type="caution">
    <text evidence="5">The sequence shown here is derived from an EMBL/GenBank/DDBJ whole genome shotgun (WGS) entry which is preliminary data.</text>
</comment>
<gene>
    <name evidence="5" type="ORF">Rhe02_92940</name>
</gene>
<reference evidence="5" key="1">
    <citation type="submission" date="2021-01" db="EMBL/GenBank/DDBJ databases">
        <title>Whole genome shotgun sequence of Rhizocola hellebori NBRC 109834.</title>
        <authorList>
            <person name="Komaki H."/>
            <person name="Tamura T."/>
        </authorList>
    </citation>
    <scope>NUCLEOTIDE SEQUENCE</scope>
    <source>
        <strain evidence="5">NBRC 109834</strain>
    </source>
</reference>
<dbReference type="EMBL" id="BONY01000123">
    <property type="protein sequence ID" value="GIH11227.1"/>
    <property type="molecule type" value="Genomic_DNA"/>
</dbReference>
<evidence type="ECO:0000313" key="6">
    <source>
        <dbReference type="Proteomes" id="UP000612899"/>
    </source>
</evidence>
<dbReference type="InterPro" id="IPR003959">
    <property type="entry name" value="ATPase_AAA_core"/>
</dbReference>
<dbReference type="PROSITE" id="PS00674">
    <property type="entry name" value="AAA"/>
    <property type="match status" value="1"/>
</dbReference>
<dbReference type="PANTHER" id="PTHR45991:SF1">
    <property type="entry name" value="PACHYTENE CHECKPOINT PROTEIN 2 HOMOLOG"/>
    <property type="match status" value="1"/>
</dbReference>
<evidence type="ECO:0000256" key="1">
    <source>
        <dbReference type="ARBA" id="ARBA00022741"/>
    </source>
</evidence>
<proteinExistence type="inferred from homology"/>
<dbReference type="Gene3D" id="3.40.50.300">
    <property type="entry name" value="P-loop containing nucleotide triphosphate hydrolases"/>
    <property type="match status" value="1"/>
</dbReference>
<dbReference type="GO" id="GO:0005524">
    <property type="term" value="F:ATP binding"/>
    <property type="evidence" value="ECO:0007669"/>
    <property type="project" value="UniProtKB-KW"/>
</dbReference>
<dbReference type="RefSeq" id="WP_203914944.1">
    <property type="nucleotide sequence ID" value="NZ_BONY01000123.1"/>
</dbReference>
<dbReference type="PANTHER" id="PTHR45991">
    <property type="entry name" value="PACHYTENE CHECKPOINT PROTEIN 2"/>
    <property type="match status" value="1"/>
</dbReference>
<dbReference type="GO" id="GO:0005694">
    <property type="term" value="C:chromosome"/>
    <property type="evidence" value="ECO:0007669"/>
    <property type="project" value="TreeGrafter"/>
</dbReference>
<protein>
    <recommendedName>
        <fullName evidence="4">AAA+ ATPase domain-containing protein</fullName>
    </recommendedName>
</protein>
<dbReference type="InterPro" id="IPR027417">
    <property type="entry name" value="P-loop_NTPase"/>
</dbReference>
<organism evidence="5 6">
    <name type="scientific">Rhizocola hellebori</name>
    <dbReference type="NCBI Taxonomy" id="1392758"/>
    <lineage>
        <taxon>Bacteria</taxon>
        <taxon>Bacillati</taxon>
        <taxon>Actinomycetota</taxon>
        <taxon>Actinomycetes</taxon>
        <taxon>Micromonosporales</taxon>
        <taxon>Micromonosporaceae</taxon>
        <taxon>Rhizocola</taxon>
    </lineage>
</organism>
<evidence type="ECO:0000259" key="4">
    <source>
        <dbReference type="SMART" id="SM00382"/>
    </source>
</evidence>
<keyword evidence="6" id="KW-1185">Reference proteome</keyword>